<reference evidence="5" key="1">
    <citation type="submission" date="2023-06" db="EMBL/GenBank/DDBJ databases">
        <title>Male Hemibagrus guttatus genome.</title>
        <authorList>
            <person name="Bian C."/>
        </authorList>
    </citation>
    <scope>NUCLEOTIDE SEQUENCE</scope>
    <source>
        <strain evidence="5">Male_cb2023</strain>
        <tissue evidence="5">Muscle</tissue>
    </source>
</reference>
<sequence length="474" mass="54147">MHYEYLVKPYGLSNAPSVFQNFMSEIFREMIHRFIIVYIDDILIYSSNLFDHTDHVRQVLNRLRHYHLYLKLEKCLRDPAIQAGSKPSHSSWKALETAEALFNNVFRHFGIPEDIVSDRGPQFISRVWCGFFRMLGVSVSLSSMYHPQTNGQTEWKIQEIRRYLRAYGHNHQHNWSQYLPWAKYAQNSLCQQSTGLWLATRDIRLRLPCIGPFTILRQINEVTYELSPTFHVSLLKPFTDPVLPPSTEPEVPPPPEVDNDYTIYQVDVVTVKVYVVTVKVHVVTAQVYVVTVKVYVVTVKVDVVTAQVYVVTVKVYVVTVKVYVVTVKVYVVTVKVHVVTAQVYVVTVKVYVVTVKVDVVTAQVYVVTVKVYVVTVKVYVVTVQVYVVTVKVYVVTAQVDVVTVQVYVVTVKVYVVTVQVYVVTVKVDVVTAQVYVVTVKVYVVTVQVDVVTVQVYVVTVKVYVVTVQVYVVTA</sequence>
<dbReference type="GO" id="GO:0015074">
    <property type="term" value="P:DNA integration"/>
    <property type="evidence" value="ECO:0007669"/>
    <property type="project" value="InterPro"/>
</dbReference>
<dbReference type="SUPFAM" id="SSF53098">
    <property type="entry name" value="Ribonuclease H-like"/>
    <property type="match status" value="1"/>
</dbReference>
<dbReference type="InterPro" id="IPR012337">
    <property type="entry name" value="RNaseH-like_sf"/>
</dbReference>
<dbReference type="Gene3D" id="3.30.420.10">
    <property type="entry name" value="Ribonuclease H-like superfamily/Ribonuclease H"/>
    <property type="match status" value="1"/>
</dbReference>
<dbReference type="PROSITE" id="PS50994">
    <property type="entry name" value="INTEGRASE"/>
    <property type="match status" value="1"/>
</dbReference>
<dbReference type="Proteomes" id="UP001274896">
    <property type="component" value="Unassembled WGS sequence"/>
</dbReference>
<accession>A0AAE0QM34</accession>
<evidence type="ECO:0000313" key="5">
    <source>
        <dbReference type="EMBL" id="KAK3524515.1"/>
    </source>
</evidence>
<name>A0AAE0QM34_9TELE</name>
<organism evidence="5 6">
    <name type="scientific">Hemibagrus guttatus</name>
    <dbReference type="NCBI Taxonomy" id="175788"/>
    <lineage>
        <taxon>Eukaryota</taxon>
        <taxon>Metazoa</taxon>
        <taxon>Chordata</taxon>
        <taxon>Craniata</taxon>
        <taxon>Vertebrata</taxon>
        <taxon>Euteleostomi</taxon>
        <taxon>Actinopterygii</taxon>
        <taxon>Neopterygii</taxon>
        <taxon>Teleostei</taxon>
        <taxon>Ostariophysi</taxon>
        <taxon>Siluriformes</taxon>
        <taxon>Bagridae</taxon>
        <taxon>Hemibagrus</taxon>
    </lineage>
</organism>
<dbReference type="PANTHER" id="PTHR37984:SF15">
    <property type="entry name" value="INTEGRASE CATALYTIC DOMAIN-CONTAINING PROTEIN"/>
    <property type="match status" value="1"/>
</dbReference>
<evidence type="ECO:0000256" key="1">
    <source>
        <dbReference type="ARBA" id="ARBA00010879"/>
    </source>
</evidence>
<dbReference type="GO" id="GO:0004523">
    <property type="term" value="F:RNA-DNA hybrid ribonuclease activity"/>
    <property type="evidence" value="ECO:0007669"/>
    <property type="project" value="UniProtKB-EC"/>
</dbReference>
<evidence type="ECO:0000259" key="3">
    <source>
        <dbReference type="PROSITE" id="PS50878"/>
    </source>
</evidence>
<dbReference type="EC" id="3.1.26.4" evidence="2"/>
<dbReference type="SUPFAM" id="SSF56672">
    <property type="entry name" value="DNA/RNA polymerases"/>
    <property type="match status" value="1"/>
</dbReference>
<gene>
    <name evidence="5" type="ORF">QTP70_029828</name>
</gene>
<evidence type="ECO:0000313" key="6">
    <source>
        <dbReference type="Proteomes" id="UP001274896"/>
    </source>
</evidence>
<dbReference type="InterPro" id="IPR000477">
    <property type="entry name" value="RT_dom"/>
</dbReference>
<dbReference type="Pfam" id="PF00078">
    <property type="entry name" value="RVT_1"/>
    <property type="match status" value="1"/>
</dbReference>
<dbReference type="InterPro" id="IPR036397">
    <property type="entry name" value="RNaseH_sf"/>
</dbReference>
<dbReference type="PROSITE" id="PS50878">
    <property type="entry name" value="RT_POL"/>
    <property type="match status" value="1"/>
</dbReference>
<dbReference type="InterPro" id="IPR050951">
    <property type="entry name" value="Retrovirus_Pol_polyprotein"/>
</dbReference>
<dbReference type="InterPro" id="IPR043128">
    <property type="entry name" value="Rev_trsase/Diguanyl_cyclase"/>
</dbReference>
<feature type="domain" description="Reverse transcriptase" evidence="3">
    <location>
        <begin position="1"/>
        <end position="97"/>
    </location>
</feature>
<proteinExistence type="inferred from homology"/>
<dbReference type="Gene3D" id="3.30.70.270">
    <property type="match status" value="1"/>
</dbReference>
<dbReference type="EMBL" id="JAUCMX010000014">
    <property type="protein sequence ID" value="KAK3524515.1"/>
    <property type="molecule type" value="Genomic_DNA"/>
</dbReference>
<feature type="domain" description="Integrase catalytic" evidence="4">
    <location>
        <begin position="93"/>
        <end position="208"/>
    </location>
</feature>
<dbReference type="InterPro" id="IPR001584">
    <property type="entry name" value="Integrase_cat-core"/>
</dbReference>
<dbReference type="GO" id="GO:0003676">
    <property type="term" value="F:nucleic acid binding"/>
    <property type="evidence" value="ECO:0007669"/>
    <property type="project" value="InterPro"/>
</dbReference>
<evidence type="ECO:0000259" key="4">
    <source>
        <dbReference type="PROSITE" id="PS50994"/>
    </source>
</evidence>
<keyword evidence="6" id="KW-1185">Reference proteome</keyword>
<evidence type="ECO:0000256" key="2">
    <source>
        <dbReference type="ARBA" id="ARBA00012180"/>
    </source>
</evidence>
<dbReference type="PANTHER" id="PTHR37984">
    <property type="entry name" value="PROTEIN CBG26694"/>
    <property type="match status" value="1"/>
</dbReference>
<dbReference type="AlphaFoldDB" id="A0AAE0QM34"/>
<comment type="similarity">
    <text evidence="1">Belongs to the beta type-B retroviral polymerase family. HERV class-II K(HML-2) pol subfamily.</text>
</comment>
<dbReference type="CDD" id="cd01647">
    <property type="entry name" value="RT_LTR"/>
    <property type="match status" value="1"/>
</dbReference>
<dbReference type="InterPro" id="IPR043502">
    <property type="entry name" value="DNA/RNA_pol_sf"/>
</dbReference>
<comment type="caution">
    <text evidence="5">The sequence shown here is derived from an EMBL/GenBank/DDBJ whole genome shotgun (WGS) entry which is preliminary data.</text>
</comment>
<protein>
    <recommendedName>
        <fullName evidence="2">ribonuclease H</fullName>
        <ecNumber evidence="2">3.1.26.4</ecNumber>
    </recommendedName>
</protein>